<protein>
    <submittedName>
        <fullName evidence="2">Glycosyltransferase involved in cell wall bisynthesis</fullName>
    </submittedName>
</protein>
<organism evidence="2 3">
    <name type="scientific">Pontibacter ummariensis</name>
    <dbReference type="NCBI Taxonomy" id="1610492"/>
    <lineage>
        <taxon>Bacteria</taxon>
        <taxon>Pseudomonadati</taxon>
        <taxon>Bacteroidota</taxon>
        <taxon>Cytophagia</taxon>
        <taxon>Cytophagales</taxon>
        <taxon>Hymenobacteraceae</taxon>
        <taxon>Pontibacter</taxon>
    </lineage>
</organism>
<keyword evidence="3" id="KW-1185">Reference proteome</keyword>
<sequence length="405" mass="45023">MNVFVIPSWYPSQDNLLNGIMIKEQTRAFCQKYREVNVGISIWGQQEQQYLLWSKDHFKNVLKVASAKLSPSEALVFPNLKEYHKPAFTWSNKIAGGNMGSIVKANLFNLKAFEADYGKADLIHAQVNHPAGRIAMEVAKAAKLPFCVTERMSPFPSQYEADKKGKLKSSWKAPYTASSVNITISPAQAALMQKQGISNIRVIPNFLNEAFFVPASLQTSPSPFVFLTLTTAIPRKGVDVLLKAIEDFTATAAPTEVTFRIGGNGNFAPYKEMAQALGIADRIEWFGQVNREEALKAFQESSAFVLPSFEESFGNVYAEAIACGKPVIATKCGGPESIVNETNGLLVEKDDPKGLATAIRQLINNYSHYDSHKIRRDFMSRFSSKAVLPQLHRLYQEIISKQSNR</sequence>
<accession>A0A239HFK6</accession>
<name>A0A239HFK6_9BACT</name>
<dbReference type="OrthoDB" id="9795068at2"/>
<dbReference type="EMBL" id="FZOQ01000013">
    <property type="protein sequence ID" value="SNS80196.1"/>
    <property type="molecule type" value="Genomic_DNA"/>
</dbReference>
<dbReference type="Gene3D" id="3.40.50.2000">
    <property type="entry name" value="Glycogen Phosphorylase B"/>
    <property type="match status" value="2"/>
</dbReference>
<proteinExistence type="predicted"/>
<dbReference type="PANTHER" id="PTHR45947">
    <property type="entry name" value="SULFOQUINOVOSYL TRANSFERASE SQD2"/>
    <property type="match status" value="1"/>
</dbReference>
<dbReference type="InterPro" id="IPR050194">
    <property type="entry name" value="Glycosyltransferase_grp1"/>
</dbReference>
<dbReference type="PANTHER" id="PTHR45947:SF3">
    <property type="entry name" value="SULFOQUINOVOSYL TRANSFERASE SQD2"/>
    <property type="match status" value="1"/>
</dbReference>
<dbReference type="Pfam" id="PF00534">
    <property type="entry name" value="Glycos_transf_1"/>
    <property type="match status" value="1"/>
</dbReference>
<dbReference type="SUPFAM" id="SSF53756">
    <property type="entry name" value="UDP-Glycosyltransferase/glycogen phosphorylase"/>
    <property type="match status" value="1"/>
</dbReference>
<dbReference type="AlphaFoldDB" id="A0A239HFK6"/>
<reference evidence="3" key="1">
    <citation type="submission" date="2017-06" db="EMBL/GenBank/DDBJ databases">
        <authorList>
            <person name="Varghese N."/>
            <person name="Submissions S."/>
        </authorList>
    </citation>
    <scope>NUCLEOTIDE SEQUENCE [LARGE SCALE GENOMIC DNA]</scope>
    <source>
        <strain evidence="3">NKM1</strain>
    </source>
</reference>
<keyword evidence="2" id="KW-0808">Transferase</keyword>
<evidence type="ECO:0000259" key="1">
    <source>
        <dbReference type="Pfam" id="PF00534"/>
    </source>
</evidence>
<dbReference type="InterPro" id="IPR001296">
    <property type="entry name" value="Glyco_trans_1"/>
</dbReference>
<gene>
    <name evidence="2" type="ORF">SAMN06296052_113132</name>
</gene>
<evidence type="ECO:0000313" key="2">
    <source>
        <dbReference type="EMBL" id="SNS80196.1"/>
    </source>
</evidence>
<feature type="domain" description="Glycosyl transferase family 1" evidence="1">
    <location>
        <begin position="221"/>
        <end position="369"/>
    </location>
</feature>
<dbReference type="GO" id="GO:0016757">
    <property type="term" value="F:glycosyltransferase activity"/>
    <property type="evidence" value="ECO:0007669"/>
    <property type="project" value="InterPro"/>
</dbReference>
<evidence type="ECO:0000313" key="3">
    <source>
        <dbReference type="Proteomes" id="UP000198432"/>
    </source>
</evidence>
<dbReference type="Proteomes" id="UP000198432">
    <property type="component" value="Unassembled WGS sequence"/>
</dbReference>